<reference evidence="3" key="1">
    <citation type="submission" date="2020-05" db="EMBL/GenBank/DDBJ databases">
        <title>Mycena genomes resolve the evolution of fungal bioluminescence.</title>
        <authorList>
            <person name="Tsai I.J."/>
        </authorList>
    </citation>
    <scope>NUCLEOTIDE SEQUENCE</scope>
    <source>
        <strain evidence="3">CCC161011</strain>
    </source>
</reference>
<dbReference type="InterPro" id="IPR050987">
    <property type="entry name" value="AtrR-like"/>
</dbReference>
<protein>
    <submittedName>
        <fullName evidence="3">Zn(2)-C6 fungal-type domain-containing protein</fullName>
    </submittedName>
</protein>
<dbReference type="PANTHER" id="PTHR46910:SF38">
    <property type="entry name" value="ZN(2)-C6 FUNGAL-TYPE DOMAIN-CONTAINING PROTEIN"/>
    <property type="match status" value="1"/>
</dbReference>
<evidence type="ECO:0000259" key="2">
    <source>
        <dbReference type="SMART" id="SM00906"/>
    </source>
</evidence>
<dbReference type="Pfam" id="PF04082">
    <property type="entry name" value="Fungal_trans"/>
    <property type="match status" value="2"/>
</dbReference>
<dbReference type="EMBL" id="JACAZI010000007">
    <property type="protein sequence ID" value="KAF7355948.1"/>
    <property type="molecule type" value="Genomic_DNA"/>
</dbReference>
<dbReference type="InterPro" id="IPR007219">
    <property type="entry name" value="XnlR_reg_dom"/>
</dbReference>
<dbReference type="GO" id="GO:0003677">
    <property type="term" value="F:DNA binding"/>
    <property type="evidence" value="ECO:0007669"/>
    <property type="project" value="InterPro"/>
</dbReference>
<gene>
    <name evidence="3" type="ORF">MVEN_00924000</name>
</gene>
<accession>A0A8H7D256</accession>
<dbReference type="CDD" id="cd12148">
    <property type="entry name" value="fungal_TF_MHR"/>
    <property type="match status" value="1"/>
</dbReference>
<dbReference type="PANTHER" id="PTHR46910">
    <property type="entry name" value="TRANSCRIPTION FACTOR PDR1"/>
    <property type="match status" value="1"/>
</dbReference>
<organism evidence="3 4">
    <name type="scientific">Mycena venus</name>
    <dbReference type="NCBI Taxonomy" id="2733690"/>
    <lineage>
        <taxon>Eukaryota</taxon>
        <taxon>Fungi</taxon>
        <taxon>Dikarya</taxon>
        <taxon>Basidiomycota</taxon>
        <taxon>Agaricomycotina</taxon>
        <taxon>Agaricomycetes</taxon>
        <taxon>Agaricomycetidae</taxon>
        <taxon>Agaricales</taxon>
        <taxon>Marasmiineae</taxon>
        <taxon>Mycenaceae</taxon>
        <taxon>Mycena</taxon>
    </lineage>
</organism>
<dbReference type="GO" id="GO:0008270">
    <property type="term" value="F:zinc ion binding"/>
    <property type="evidence" value="ECO:0007669"/>
    <property type="project" value="InterPro"/>
</dbReference>
<dbReference type="Proteomes" id="UP000620124">
    <property type="component" value="Unassembled WGS sequence"/>
</dbReference>
<name>A0A8H7D256_9AGAR</name>
<keyword evidence="1" id="KW-0539">Nucleus</keyword>
<evidence type="ECO:0000313" key="4">
    <source>
        <dbReference type="Proteomes" id="UP000620124"/>
    </source>
</evidence>
<dbReference type="SMART" id="SM00906">
    <property type="entry name" value="Fungal_trans"/>
    <property type="match status" value="1"/>
</dbReference>
<feature type="domain" description="Xylanolytic transcriptional activator regulatory" evidence="2">
    <location>
        <begin position="198"/>
        <end position="287"/>
    </location>
</feature>
<dbReference type="GO" id="GO:0006351">
    <property type="term" value="P:DNA-templated transcription"/>
    <property type="evidence" value="ECO:0007669"/>
    <property type="project" value="InterPro"/>
</dbReference>
<dbReference type="AlphaFoldDB" id="A0A8H7D256"/>
<keyword evidence="4" id="KW-1185">Reference proteome</keyword>
<evidence type="ECO:0000256" key="1">
    <source>
        <dbReference type="ARBA" id="ARBA00023242"/>
    </source>
</evidence>
<evidence type="ECO:0000313" key="3">
    <source>
        <dbReference type="EMBL" id="KAF7355948.1"/>
    </source>
</evidence>
<comment type="caution">
    <text evidence="3">The sequence shown here is derived from an EMBL/GenBank/DDBJ whole genome shotgun (WGS) entry which is preliminary data.</text>
</comment>
<proteinExistence type="predicted"/>
<sequence>MPPPHPADSDPHGIAASFEVLFLDEPPPDPGFQGESSVGMLVKAAVALKSGQPSIKERRAPASGPWTLRPWDKQAITVDHLSFPDSHLLRSLISLYFANVNIFIPVLHRPTFEEGVSQQLHTRQDDFASTLLLVCALGSLYLPDSDMSGEDHVKLAWTWYDQVELCGHSLRRKPTTCDLQAYCLAAHFLICTSNPRVSWTMVGFGLRIAQDIGSPRPSVTETQLSTEEELEKRATWRVDAPTCLYITDAVARVLILLDAQLATALGRLTTLNPFDLDIGLPSECDDEWWQPSGPGHQPQQAPSTVAFFNCIVGLYRILHFLLKNLYSTSRLYTASGIKDLLALSLKLDVTLNKWFSSIPPHLIWDPERPDGIFFDQSAALHCFYDYVRMLLHRPFIPAIGLTKQADPRALLICVKAARACINVADAYRLRRPDNPLFLSQDPLFTAAMVLILNMWGRAQNADERMQDLANVHIVLDIFKSQHKRWPSSGFFVTVLERLLAIDYIPAEQPEDELMSAAPNGASDANGSGSGPESWVTLARAWLAGTGAVLDVHSISTPDGLTMPPVFVGDQEVAPTQYHRLRALLDLKEASLGANDGGTFGQ</sequence>
<dbReference type="GO" id="GO:0003700">
    <property type="term" value="F:DNA-binding transcription factor activity"/>
    <property type="evidence" value="ECO:0007669"/>
    <property type="project" value="InterPro"/>
</dbReference>
<dbReference type="OrthoDB" id="4934715at2759"/>